<keyword evidence="3" id="KW-0408">Iron</keyword>
<protein>
    <submittedName>
        <fullName evidence="6">CDGSH iron-sulfur domain-containing protein</fullName>
    </submittedName>
</protein>
<dbReference type="Gene3D" id="3.40.5.90">
    <property type="entry name" value="CDGSH iron-sulfur domain, mitoNEET-type"/>
    <property type="match status" value="1"/>
</dbReference>
<evidence type="ECO:0000313" key="7">
    <source>
        <dbReference type="Proteomes" id="UP000315235"/>
    </source>
</evidence>
<reference evidence="6 7" key="1">
    <citation type="submission" date="2019-07" db="EMBL/GenBank/DDBJ databases">
        <title>Pseudomonas mangiferae sp. nov., isolated from bark of mango tree in Thailand.</title>
        <authorList>
            <person name="Srisuk N."/>
            <person name="Anurat P."/>
        </authorList>
    </citation>
    <scope>NUCLEOTIDE SEQUENCE [LARGE SCALE GENOMIC DNA]</scope>
    <source>
        <strain evidence="6 7">DMKU_BBB3-04</strain>
    </source>
</reference>
<dbReference type="GO" id="GO:0051537">
    <property type="term" value="F:2 iron, 2 sulfur cluster binding"/>
    <property type="evidence" value="ECO:0007669"/>
    <property type="project" value="UniProtKB-KW"/>
</dbReference>
<evidence type="ECO:0000256" key="3">
    <source>
        <dbReference type="ARBA" id="ARBA00023004"/>
    </source>
</evidence>
<name>A0A553GUL3_9PSED</name>
<dbReference type="Proteomes" id="UP000315235">
    <property type="component" value="Unassembled WGS sequence"/>
</dbReference>
<accession>A0A553GUL3</accession>
<dbReference type="AlphaFoldDB" id="A0A553GUL3"/>
<evidence type="ECO:0000256" key="4">
    <source>
        <dbReference type="ARBA" id="ARBA00023014"/>
    </source>
</evidence>
<sequence>MEAGGDPRKEAPPLPEARRVRPGEALHLCTCRRSPYSPDCPATCGAGLRVTVARERLLLLCRCGGSRQLPWCDGSHVPPTPSLRARWRRFLYGEG</sequence>
<keyword evidence="4" id="KW-0411">Iron-sulfur</keyword>
<comment type="caution">
    <text evidence="6">The sequence shown here is derived from an EMBL/GenBank/DDBJ whole genome shotgun (WGS) entry which is preliminary data.</text>
</comment>
<evidence type="ECO:0000256" key="2">
    <source>
        <dbReference type="ARBA" id="ARBA00022723"/>
    </source>
</evidence>
<dbReference type="Pfam" id="PF09360">
    <property type="entry name" value="zf-CDGSH"/>
    <property type="match status" value="1"/>
</dbReference>
<keyword evidence="1" id="KW-0001">2Fe-2S</keyword>
<dbReference type="OrthoDB" id="9795032at2"/>
<proteinExistence type="predicted"/>
<dbReference type="EMBL" id="VJOY01000018">
    <property type="protein sequence ID" value="TRX73194.1"/>
    <property type="molecule type" value="Genomic_DNA"/>
</dbReference>
<keyword evidence="2" id="KW-0479">Metal-binding</keyword>
<dbReference type="InterPro" id="IPR042216">
    <property type="entry name" value="MitoNEET_CISD"/>
</dbReference>
<evidence type="ECO:0000313" key="6">
    <source>
        <dbReference type="EMBL" id="TRX73194.1"/>
    </source>
</evidence>
<dbReference type="InterPro" id="IPR018967">
    <property type="entry name" value="FeS-contain_CDGSH-typ"/>
</dbReference>
<dbReference type="GO" id="GO:0046872">
    <property type="term" value="F:metal ion binding"/>
    <property type="evidence" value="ECO:0007669"/>
    <property type="project" value="UniProtKB-KW"/>
</dbReference>
<dbReference type="GO" id="GO:0005737">
    <property type="term" value="C:cytoplasm"/>
    <property type="evidence" value="ECO:0007669"/>
    <property type="project" value="UniProtKB-ARBA"/>
</dbReference>
<evidence type="ECO:0000259" key="5">
    <source>
        <dbReference type="Pfam" id="PF09360"/>
    </source>
</evidence>
<organism evidence="6 7">
    <name type="scientific">Pseudomonas mangiferae</name>
    <dbReference type="NCBI Taxonomy" id="2593654"/>
    <lineage>
        <taxon>Bacteria</taxon>
        <taxon>Pseudomonadati</taxon>
        <taxon>Pseudomonadota</taxon>
        <taxon>Gammaproteobacteria</taxon>
        <taxon>Pseudomonadales</taxon>
        <taxon>Pseudomonadaceae</taxon>
        <taxon>Pseudomonas</taxon>
    </lineage>
</organism>
<evidence type="ECO:0000256" key="1">
    <source>
        <dbReference type="ARBA" id="ARBA00022714"/>
    </source>
</evidence>
<keyword evidence="7" id="KW-1185">Reference proteome</keyword>
<feature type="domain" description="Iron-binding zinc finger CDGSH type" evidence="5">
    <location>
        <begin position="53"/>
        <end position="76"/>
    </location>
</feature>
<gene>
    <name evidence="6" type="ORF">FM069_18640</name>
</gene>